<feature type="domain" description="DUF2272" evidence="2">
    <location>
        <begin position="77"/>
        <end position="265"/>
    </location>
</feature>
<protein>
    <submittedName>
        <fullName evidence="3">DUF2272 domain-containing protein</fullName>
    </submittedName>
</protein>
<comment type="caution">
    <text evidence="3">The sequence shown here is derived from an EMBL/GenBank/DDBJ whole genome shotgun (WGS) entry which is preliminary data.</text>
</comment>
<evidence type="ECO:0000256" key="1">
    <source>
        <dbReference type="SAM" id="SignalP"/>
    </source>
</evidence>
<dbReference type="EMBL" id="JARHUD010000009">
    <property type="protein sequence ID" value="MDF2097063.1"/>
    <property type="molecule type" value="Genomic_DNA"/>
</dbReference>
<sequence>MIFPGGLRWLTFGFCALLLAACETARPPLDAPPVPYPESLRERLVDLAEREWQAFGGGITDLRGPERVELRPALSEDDPRVFHLVQGYWNAVREERDTWPEYVENQRARYREADAEVWRPLPWSAAFISYLMRSAGVDRGDFRWSAAHSFYLDHAIHMEQRWGERALYTPLDLEAHRPAPGDLLCADRSRPADERLQRVAQRAEELGEFRGMHCDLVVGRYSGRLALIGGNLGNAVRMVYLPLDAEGRVPRGLGDSSGRAAPFLVLRLNLVDQDAPASPALTLSLAK</sequence>
<feature type="signal peptide" evidence="1">
    <location>
        <begin position="1"/>
        <end position="25"/>
    </location>
</feature>
<evidence type="ECO:0000313" key="3">
    <source>
        <dbReference type="EMBL" id="MDF2097063.1"/>
    </source>
</evidence>
<evidence type="ECO:0000313" key="4">
    <source>
        <dbReference type="Proteomes" id="UP001215503"/>
    </source>
</evidence>
<feature type="chain" id="PRO_5045526043" evidence="1">
    <location>
        <begin position="26"/>
        <end position="287"/>
    </location>
</feature>
<evidence type="ECO:0000259" key="2">
    <source>
        <dbReference type="Pfam" id="PF10030"/>
    </source>
</evidence>
<accession>A0ABT5YQ16</accession>
<organism evidence="3 4">
    <name type="scientific">Aquibaculum arenosum</name>
    <dbReference type="NCBI Taxonomy" id="3032591"/>
    <lineage>
        <taxon>Bacteria</taxon>
        <taxon>Pseudomonadati</taxon>
        <taxon>Pseudomonadota</taxon>
        <taxon>Alphaproteobacteria</taxon>
        <taxon>Rhodospirillales</taxon>
        <taxon>Rhodovibrionaceae</taxon>
        <taxon>Aquibaculum</taxon>
    </lineage>
</organism>
<dbReference type="Proteomes" id="UP001215503">
    <property type="component" value="Unassembled WGS sequence"/>
</dbReference>
<proteinExistence type="predicted"/>
<gene>
    <name evidence="3" type="ORF">P2G67_13860</name>
</gene>
<dbReference type="RefSeq" id="WP_275823835.1">
    <property type="nucleotide sequence ID" value="NZ_JARHUD010000009.1"/>
</dbReference>
<reference evidence="3 4" key="1">
    <citation type="submission" date="2023-03" db="EMBL/GenBank/DDBJ databases">
        <title>Fodinicurvata sp. CAU 1616 isolated from sea sendiment.</title>
        <authorList>
            <person name="Kim W."/>
        </authorList>
    </citation>
    <scope>NUCLEOTIDE SEQUENCE [LARGE SCALE GENOMIC DNA]</scope>
    <source>
        <strain evidence="3 4">CAU 1616</strain>
    </source>
</reference>
<name>A0ABT5YQ16_9PROT</name>
<dbReference type="InterPro" id="IPR019262">
    <property type="entry name" value="DUF2272"/>
</dbReference>
<keyword evidence="1" id="KW-0732">Signal</keyword>
<dbReference type="Pfam" id="PF10030">
    <property type="entry name" value="DUF2272"/>
    <property type="match status" value="1"/>
</dbReference>
<keyword evidence="4" id="KW-1185">Reference proteome</keyword>